<dbReference type="AlphaFoldDB" id="A0A0D3CW52"/>
<evidence type="ECO:0000313" key="3">
    <source>
        <dbReference type="Proteomes" id="UP000032141"/>
    </source>
</evidence>
<sequence>MDWRMKQPSVRAIRSSCNRLLPDNACSQKEETYPRAYNFTFKLRNSNYLGIQNLMFCILVRISTSVVGLQLATLPSSS</sequence>
<keyword evidence="1" id="KW-0812">Transmembrane</keyword>
<keyword evidence="1" id="KW-1133">Transmembrane helix</keyword>
<dbReference type="EnsemblPlants" id="Bo6g082180.1">
    <property type="protein sequence ID" value="Bo6g082180.1"/>
    <property type="gene ID" value="Bo6g082180"/>
</dbReference>
<dbReference type="Proteomes" id="UP000032141">
    <property type="component" value="Chromosome C6"/>
</dbReference>
<keyword evidence="3" id="KW-1185">Reference proteome</keyword>
<proteinExistence type="predicted"/>
<name>A0A0D3CW52_BRAOL</name>
<evidence type="ECO:0000313" key="2">
    <source>
        <dbReference type="EnsemblPlants" id="Bo6g082180.1"/>
    </source>
</evidence>
<evidence type="ECO:0000256" key="1">
    <source>
        <dbReference type="SAM" id="Phobius"/>
    </source>
</evidence>
<dbReference type="Gramene" id="Bo6g082180.1">
    <property type="protein sequence ID" value="Bo6g082180.1"/>
    <property type="gene ID" value="Bo6g082180"/>
</dbReference>
<organism evidence="2 3">
    <name type="scientific">Brassica oleracea var. oleracea</name>
    <dbReference type="NCBI Taxonomy" id="109376"/>
    <lineage>
        <taxon>Eukaryota</taxon>
        <taxon>Viridiplantae</taxon>
        <taxon>Streptophyta</taxon>
        <taxon>Embryophyta</taxon>
        <taxon>Tracheophyta</taxon>
        <taxon>Spermatophyta</taxon>
        <taxon>Magnoliopsida</taxon>
        <taxon>eudicotyledons</taxon>
        <taxon>Gunneridae</taxon>
        <taxon>Pentapetalae</taxon>
        <taxon>rosids</taxon>
        <taxon>malvids</taxon>
        <taxon>Brassicales</taxon>
        <taxon>Brassicaceae</taxon>
        <taxon>Brassiceae</taxon>
        <taxon>Brassica</taxon>
    </lineage>
</organism>
<reference evidence="2 3" key="1">
    <citation type="journal article" date="2014" name="Genome Biol.">
        <title>Transcriptome and methylome profiling reveals relics of genome dominance in the mesopolyploid Brassica oleracea.</title>
        <authorList>
            <person name="Parkin I.A."/>
            <person name="Koh C."/>
            <person name="Tang H."/>
            <person name="Robinson S.J."/>
            <person name="Kagale S."/>
            <person name="Clarke W.E."/>
            <person name="Town C.D."/>
            <person name="Nixon J."/>
            <person name="Krishnakumar V."/>
            <person name="Bidwell S.L."/>
            <person name="Denoeud F."/>
            <person name="Belcram H."/>
            <person name="Links M.G."/>
            <person name="Just J."/>
            <person name="Clarke C."/>
            <person name="Bender T."/>
            <person name="Huebert T."/>
            <person name="Mason A.S."/>
            <person name="Pires J.C."/>
            <person name="Barker G."/>
            <person name="Moore J."/>
            <person name="Walley P.G."/>
            <person name="Manoli S."/>
            <person name="Batley J."/>
            <person name="Edwards D."/>
            <person name="Nelson M.N."/>
            <person name="Wang X."/>
            <person name="Paterson A.H."/>
            <person name="King G."/>
            <person name="Bancroft I."/>
            <person name="Chalhoub B."/>
            <person name="Sharpe A.G."/>
        </authorList>
    </citation>
    <scope>NUCLEOTIDE SEQUENCE</scope>
    <source>
        <strain evidence="2 3">cv. TO1000</strain>
    </source>
</reference>
<feature type="transmembrane region" description="Helical" evidence="1">
    <location>
        <begin position="54"/>
        <end position="72"/>
    </location>
</feature>
<accession>A0A0D3CW52</accession>
<dbReference type="HOGENOM" id="CLU_2625408_0_0_1"/>
<keyword evidence="1" id="KW-0472">Membrane</keyword>
<protein>
    <submittedName>
        <fullName evidence="2">Uncharacterized protein</fullName>
    </submittedName>
</protein>
<reference evidence="2" key="2">
    <citation type="submission" date="2015-03" db="UniProtKB">
        <authorList>
            <consortium name="EnsemblPlants"/>
        </authorList>
    </citation>
    <scope>IDENTIFICATION</scope>
</reference>